<name>A0A0L8IF95_OCTBM</name>
<reference evidence="1" key="1">
    <citation type="submission" date="2015-07" db="EMBL/GenBank/DDBJ databases">
        <title>MeaNS - Measles Nucleotide Surveillance Program.</title>
        <authorList>
            <person name="Tran T."/>
            <person name="Druce J."/>
        </authorList>
    </citation>
    <scope>NUCLEOTIDE SEQUENCE</scope>
    <source>
        <strain evidence="1">UCB-OBI-ISO-001</strain>
        <tissue evidence="1">Gonad</tissue>
    </source>
</reference>
<dbReference type="AlphaFoldDB" id="A0A0L8IF95"/>
<accession>A0A0L8IF95</accession>
<organism evidence="1">
    <name type="scientific">Octopus bimaculoides</name>
    <name type="common">California two-spotted octopus</name>
    <dbReference type="NCBI Taxonomy" id="37653"/>
    <lineage>
        <taxon>Eukaryota</taxon>
        <taxon>Metazoa</taxon>
        <taxon>Spiralia</taxon>
        <taxon>Lophotrochozoa</taxon>
        <taxon>Mollusca</taxon>
        <taxon>Cephalopoda</taxon>
        <taxon>Coleoidea</taxon>
        <taxon>Octopodiformes</taxon>
        <taxon>Octopoda</taxon>
        <taxon>Incirrata</taxon>
        <taxon>Octopodidae</taxon>
        <taxon>Octopus</taxon>
    </lineage>
</organism>
<gene>
    <name evidence="1" type="ORF">OCBIM_22007629mg</name>
</gene>
<dbReference type="EMBL" id="KQ415845">
    <property type="protein sequence ID" value="KOG00167.1"/>
    <property type="molecule type" value="Genomic_DNA"/>
</dbReference>
<sequence length="57" mass="6864">MLLLFPTERDRRVAFSFTRHEVLCCSFNVGLIDRIWKTKFQESSQKKLRGNVKEYLQ</sequence>
<protein>
    <submittedName>
        <fullName evidence="1">Uncharacterized protein</fullName>
    </submittedName>
</protein>
<proteinExistence type="predicted"/>
<evidence type="ECO:0000313" key="1">
    <source>
        <dbReference type="EMBL" id="KOG00167.1"/>
    </source>
</evidence>